<accession>A0AAE1HBQ4</accession>
<proteinExistence type="predicted"/>
<gene>
    <name evidence="1" type="ORF">KUF71_000958</name>
</gene>
<dbReference type="AlphaFoldDB" id="A0AAE1HBQ4"/>
<evidence type="ECO:0000313" key="1">
    <source>
        <dbReference type="EMBL" id="KAK3918386.1"/>
    </source>
</evidence>
<protein>
    <submittedName>
        <fullName evidence="1">6,7-dimethyl-8-ribityllumazine synthase</fullName>
    </submittedName>
</protein>
<keyword evidence="2" id="KW-1185">Reference proteome</keyword>
<reference evidence="1" key="1">
    <citation type="submission" date="2021-07" db="EMBL/GenBank/DDBJ databases">
        <authorList>
            <person name="Catto M.A."/>
            <person name="Jacobson A."/>
            <person name="Kennedy G."/>
            <person name="Labadie P."/>
            <person name="Hunt B.G."/>
            <person name="Srinivasan R."/>
        </authorList>
    </citation>
    <scope>NUCLEOTIDE SEQUENCE</scope>
    <source>
        <strain evidence="1">PL_HMW_Pooled</strain>
        <tissue evidence="1">Head</tissue>
    </source>
</reference>
<organism evidence="1 2">
    <name type="scientific">Frankliniella fusca</name>
    <dbReference type="NCBI Taxonomy" id="407009"/>
    <lineage>
        <taxon>Eukaryota</taxon>
        <taxon>Metazoa</taxon>
        <taxon>Ecdysozoa</taxon>
        <taxon>Arthropoda</taxon>
        <taxon>Hexapoda</taxon>
        <taxon>Insecta</taxon>
        <taxon>Pterygota</taxon>
        <taxon>Neoptera</taxon>
        <taxon>Paraneoptera</taxon>
        <taxon>Thysanoptera</taxon>
        <taxon>Terebrantia</taxon>
        <taxon>Thripoidea</taxon>
        <taxon>Thripidae</taxon>
        <taxon>Frankliniella</taxon>
    </lineage>
</organism>
<comment type="caution">
    <text evidence="1">The sequence shown here is derived from an EMBL/GenBank/DDBJ whole genome shotgun (WGS) entry which is preliminary data.</text>
</comment>
<sequence length="296" mass="32821">MKLKKKRRREEEEACHRCPGAVAVVHVVVGEGLARPADAAAARARVVTAATVARLDARFDIFARERNYIELLLAERKCWDPVAAGSTLVVMLEGLEAAVDRAGVKHDPVALALSDRCCLRNDKERKTIVAILLSYRTQLKEAGDLLFCRLQLLRCQLILWYVIQRLVVQLQLRLEDVGACNRFARAVEDVLEVGEQLPKLLLLLRRDGDVEVLGRDAAEEAAGLELHVGVTEVDDWDAVAGGADQALDRLKSVLNLIVHGDERGRRDGAGAYEFHQARFTAGDSYVLCRGQESCYQ</sequence>
<reference evidence="1" key="2">
    <citation type="journal article" date="2023" name="BMC Genomics">
        <title>Pest status, molecular evolution, and epigenetic factors derived from the genome assembly of Frankliniella fusca, a thysanopteran phytovirus vector.</title>
        <authorList>
            <person name="Catto M.A."/>
            <person name="Labadie P.E."/>
            <person name="Jacobson A.L."/>
            <person name="Kennedy G.G."/>
            <person name="Srinivasan R."/>
            <person name="Hunt B.G."/>
        </authorList>
    </citation>
    <scope>NUCLEOTIDE SEQUENCE</scope>
    <source>
        <strain evidence="1">PL_HMW_Pooled</strain>
    </source>
</reference>
<name>A0AAE1HBQ4_9NEOP</name>
<evidence type="ECO:0000313" key="2">
    <source>
        <dbReference type="Proteomes" id="UP001219518"/>
    </source>
</evidence>
<dbReference type="Proteomes" id="UP001219518">
    <property type="component" value="Unassembled WGS sequence"/>
</dbReference>
<dbReference type="EMBL" id="JAHWGI010000935">
    <property type="protein sequence ID" value="KAK3918386.1"/>
    <property type="molecule type" value="Genomic_DNA"/>
</dbReference>